<feature type="transmembrane region" description="Helical" evidence="8">
    <location>
        <begin position="116"/>
        <end position="135"/>
    </location>
</feature>
<feature type="transmembrane region" description="Helical" evidence="8">
    <location>
        <begin position="155"/>
        <end position="176"/>
    </location>
</feature>
<dbReference type="SUPFAM" id="SSF53649">
    <property type="entry name" value="Alkaline phosphatase-like"/>
    <property type="match status" value="1"/>
</dbReference>
<keyword evidence="3" id="KW-0997">Cell inner membrane</keyword>
<evidence type="ECO:0000313" key="12">
    <source>
        <dbReference type="Proteomes" id="UP001156664"/>
    </source>
</evidence>
<reference evidence="12" key="1">
    <citation type="journal article" date="2019" name="Int. J. Syst. Evol. Microbiol.">
        <title>The Global Catalogue of Microorganisms (GCM) 10K type strain sequencing project: providing services to taxonomists for standard genome sequencing and annotation.</title>
        <authorList>
            <consortium name="The Broad Institute Genomics Platform"/>
            <consortium name="The Broad Institute Genome Sequencing Center for Infectious Disease"/>
            <person name="Wu L."/>
            <person name="Ma J."/>
        </authorList>
    </citation>
    <scope>NUCLEOTIDE SEQUENCE [LARGE SCALE GENOMIC DNA]</scope>
    <source>
        <strain evidence="12">NBRC 105857</strain>
    </source>
</reference>
<dbReference type="InterPro" id="IPR000917">
    <property type="entry name" value="Sulfatase_N"/>
</dbReference>
<gene>
    <name evidence="11" type="ORF">GCM10007875_26840</name>
</gene>
<evidence type="ECO:0000256" key="4">
    <source>
        <dbReference type="ARBA" id="ARBA00022679"/>
    </source>
</evidence>
<organism evidence="11 12">
    <name type="scientific">Limnobacter litoralis</name>
    <dbReference type="NCBI Taxonomy" id="481366"/>
    <lineage>
        <taxon>Bacteria</taxon>
        <taxon>Pseudomonadati</taxon>
        <taxon>Pseudomonadota</taxon>
        <taxon>Betaproteobacteria</taxon>
        <taxon>Burkholderiales</taxon>
        <taxon>Burkholderiaceae</taxon>
        <taxon>Limnobacter</taxon>
    </lineage>
</organism>
<evidence type="ECO:0000256" key="3">
    <source>
        <dbReference type="ARBA" id="ARBA00022519"/>
    </source>
</evidence>
<accession>A0ABQ5YSW9</accession>
<dbReference type="InterPro" id="IPR017850">
    <property type="entry name" value="Alkaline_phosphatase_core_sf"/>
</dbReference>
<feature type="transmembrane region" description="Helical" evidence="8">
    <location>
        <begin position="47"/>
        <end position="67"/>
    </location>
</feature>
<dbReference type="Pfam" id="PF00884">
    <property type="entry name" value="Sulfatase"/>
    <property type="match status" value="1"/>
</dbReference>
<dbReference type="EMBL" id="BSOJ01000032">
    <property type="protein sequence ID" value="GLR27593.1"/>
    <property type="molecule type" value="Genomic_DNA"/>
</dbReference>
<evidence type="ECO:0000259" key="10">
    <source>
        <dbReference type="Pfam" id="PF08019"/>
    </source>
</evidence>
<feature type="transmembrane region" description="Helical" evidence="8">
    <location>
        <begin position="74"/>
        <end position="96"/>
    </location>
</feature>
<evidence type="ECO:0000259" key="9">
    <source>
        <dbReference type="Pfam" id="PF00884"/>
    </source>
</evidence>
<evidence type="ECO:0000256" key="8">
    <source>
        <dbReference type="SAM" id="Phobius"/>
    </source>
</evidence>
<keyword evidence="2" id="KW-1003">Cell membrane</keyword>
<protein>
    <submittedName>
        <fullName evidence="11">Phosphoethanolamine transferase</fullName>
    </submittedName>
</protein>
<evidence type="ECO:0000313" key="11">
    <source>
        <dbReference type="EMBL" id="GLR27593.1"/>
    </source>
</evidence>
<keyword evidence="7 8" id="KW-0472">Membrane</keyword>
<dbReference type="PANTHER" id="PTHR30443">
    <property type="entry name" value="INNER MEMBRANE PROTEIN"/>
    <property type="match status" value="1"/>
</dbReference>
<feature type="domain" description="Sulfatase N-terminal" evidence="9">
    <location>
        <begin position="233"/>
        <end position="512"/>
    </location>
</feature>
<comment type="caution">
    <text evidence="11">The sequence shown here is derived from an EMBL/GenBank/DDBJ whole genome shotgun (WGS) entry which is preliminary data.</text>
</comment>
<name>A0ABQ5YSW9_9BURK</name>
<dbReference type="RefSeq" id="WP_284282425.1">
    <property type="nucleotide sequence ID" value="NZ_BSOJ01000032.1"/>
</dbReference>
<dbReference type="InterPro" id="IPR040423">
    <property type="entry name" value="PEA_transferase"/>
</dbReference>
<dbReference type="CDD" id="cd16017">
    <property type="entry name" value="LptA"/>
    <property type="match status" value="1"/>
</dbReference>
<proteinExistence type="predicted"/>
<dbReference type="PANTHER" id="PTHR30443:SF0">
    <property type="entry name" value="PHOSPHOETHANOLAMINE TRANSFERASE EPTA"/>
    <property type="match status" value="1"/>
</dbReference>
<keyword evidence="4 11" id="KW-0808">Transferase</keyword>
<dbReference type="Pfam" id="PF08019">
    <property type="entry name" value="EptA_B_N"/>
    <property type="match status" value="1"/>
</dbReference>
<dbReference type="Gene3D" id="3.40.720.10">
    <property type="entry name" value="Alkaline Phosphatase, subunit A"/>
    <property type="match status" value="1"/>
</dbReference>
<sequence length="531" mass="59772">MNFLTRHINRQELSIVWASLFIMVTGNFSFFGRVFDIYPLSLANTPFLASVFVLFFAATLFVLNLIVFSRAGKWVLAFVLFASAAAAYFMDTYGAMIDADMLTNMLQTNASETLDLLSWPLVLRLAFLGILPAWLMVRYSKPNRGFWVGARSKAWLALLSLILMACAIAPLTSHYATFFRAHKSVRFYANPTFYIYSVIKLGREIVKDNSPMPLAATATDSKIVSQGGPHKLTILVVGETARADHFSLNGYPRNTNPELEKIGVLSLKNMWSCGTATAVSVPCMFSDLHQGDFDIGEAKNRENALDVLKRLGVQVLWRDNNSDSKAVALRIEFQDYKKSPPNTHCDSECRDVGMLVGLQDYINKHANKDILIVLHQMGNHGPAYYKRYPKQFEKFTPVCKTNELAQCSQAQIINAYDNAILYTDHFLAKVIDLLKANDDKYATTMAYLSDHGESLGENGLYLHGAPYAFAPDAQKHVPAVLWFGKNNRYSIDQFKRFEDKRFSQDDLFCALLMGFDVETSECKVDQLGTER</sequence>
<evidence type="ECO:0000256" key="1">
    <source>
        <dbReference type="ARBA" id="ARBA00004429"/>
    </source>
</evidence>
<dbReference type="InterPro" id="IPR012549">
    <property type="entry name" value="EptA-like_N"/>
</dbReference>
<evidence type="ECO:0000256" key="5">
    <source>
        <dbReference type="ARBA" id="ARBA00022692"/>
    </source>
</evidence>
<feature type="transmembrane region" description="Helical" evidence="8">
    <location>
        <begin position="12"/>
        <end position="35"/>
    </location>
</feature>
<keyword evidence="5 8" id="KW-0812">Transmembrane</keyword>
<dbReference type="InterPro" id="IPR058130">
    <property type="entry name" value="PEA_transf_C"/>
</dbReference>
<comment type="subcellular location">
    <subcellularLocation>
        <location evidence="1">Cell inner membrane</location>
        <topology evidence="1">Multi-pass membrane protein</topology>
    </subcellularLocation>
</comment>
<dbReference type="GO" id="GO:0016740">
    <property type="term" value="F:transferase activity"/>
    <property type="evidence" value="ECO:0007669"/>
    <property type="project" value="UniProtKB-KW"/>
</dbReference>
<feature type="domain" description="Phosphoethanolamine transferase N-terminal" evidence="10">
    <location>
        <begin position="56"/>
        <end position="202"/>
    </location>
</feature>
<evidence type="ECO:0000256" key="6">
    <source>
        <dbReference type="ARBA" id="ARBA00022989"/>
    </source>
</evidence>
<evidence type="ECO:0000256" key="2">
    <source>
        <dbReference type="ARBA" id="ARBA00022475"/>
    </source>
</evidence>
<keyword evidence="6 8" id="KW-1133">Transmembrane helix</keyword>
<evidence type="ECO:0000256" key="7">
    <source>
        <dbReference type="ARBA" id="ARBA00023136"/>
    </source>
</evidence>
<dbReference type="NCBIfam" id="NF028537">
    <property type="entry name" value="P_eth_NH2_trans"/>
    <property type="match status" value="1"/>
</dbReference>
<dbReference type="Proteomes" id="UP001156664">
    <property type="component" value="Unassembled WGS sequence"/>
</dbReference>
<keyword evidence="12" id="KW-1185">Reference proteome</keyword>